<dbReference type="Proteomes" id="UP001286313">
    <property type="component" value="Unassembled WGS sequence"/>
</dbReference>
<dbReference type="EC" id="3.5.1.89" evidence="2"/>
<sequence length="202" mass="23244">MEVCDQLPDHPTVSWPTLTTASLINHYIHALDIDVVITFDRWGVSGHINHIAIHTALQHLMEQSLLPQGCEVYQLETVSVLRKYLSFLDVPLTYILSTCVFTLNTKQWSILQRAMRQHKSQMLWFRYIYIYLSRQLSGELLKEMRHGTSQSSSSPATPVTKPKRKKRLPVSPGMSITTRGLQRETESQDEDMEVDEPQPQPL</sequence>
<reference evidence="4" key="1">
    <citation type="submission" date="2023-10" db="EMBL/GenBank/DDBJ databases">
        <title>Genome assemblies of two species of porcelain crab, Petrolisthes cinctipes and Petrolisthes manimaculis (Anomura: Porcellanidae).</title>
        <authorList>
            <person name="Angst P."/>
        </authorList>
    </citation>
    <scope>NUCLEOTIDE SEQUENCE</scope>
    <source>
        <strain evidence="4">PB745_01</strain>
        <tissue evidence="4">Gill</tissue>
    </source>
</reference>
<comment type="similarity">
    <text evidence="1">Belongs to the PIGL family.</text>
</comment>
<dbReference type="PANTHER" id="PTHR12993">
    <property type="entry name" value="N-ACETYLGLUCOSAMINYL-PHOSPHATIDYLINOSITOL DE-N-ACETYLASE-RELATED"/>
    <property type="match status" value="1"/>
</dbReference>
<gene>
    <name evidence="4" type="ORF">Pcinc_000522</name>
</gene>
<feature type="region of interest" description="Disordered" evidence="3">
    <location>
        <begin position="143"/>
        <end position="202"/>
    </location>
</feature>
<keyword evidence="5" id="KW-1185">Reference proteome</keyword>
<dbReference type="GO" id="GO:0000225">
    <property type="term" value="F:N-acetylglucosaminylphosphatidylinositol deacetylase activity"/>
    <property type="evidence" value="ECO:0007669"/>
    <property type="project" value="UniProtKB-EC"/>
</dbReference>
<evidence type="ECO:0000256" key="2">
    <source>
        <dbReference type="ARBA" id="ARBA00012176"/>
    </source>
</evidence>
<evidence type="ECO:0000256" key="3">
    <source>
        <dbReference type="SAM" id="MobiDB-lite"/>
    </source>
</evidence>
<organism evidence="4 5">
    <name type="scientific">Petrolisthes cinctipes</name>
    <name type="common">Flat porcelain crab</name>
    <dbReference type="NCBI Taxonomy" id="88211"/>
    <lineage>
        <taxon>Eukaryota</taxon>
        <taxon>Metazoa</taxon>
        <taxon>Ecdysozoa</taxon>
        <taxon>Arthropoda</taxon>
        <taxon>Crustacea</taxon>
        <taxon>Multicrustacea</taxon>
        <taxon>Malacostraca</taxon>
        <taxon>Eumalacostraca</taxon>
        <taxon>Eucarida</taxon>
        <taxon>Decapoda</taxon>
        <taxon>Pleocyemata</taxon>
        <taxon>Anomura</taxon>
        <taxon>Galatheoidea</taxon>
        <taxon>Porcellanidae</taxon>
        <taxon>Petrolisthes</taxon>
    </lineage>
</organism>
<accession>A0AAE1GML2</accession>
<dbReference type="Gene3D" id="3.40.50.10320">
    <property type="entry name" value="LmbE-like"/>
    <property type="match status" value="1"/>
</dbReference>
<dbReference type="PANTHER" id="PTHR12993:SF11">
    <property type="entry name" value="N-ACETYLGLUCOSAMINYL-PHOSPHATIDYLINOSITOL DE-N-ACETYLASE"/>
    <property type="match status" value="1"/>
</dbReference>
<dbReference type="AlphaFoldDB" id="A0AAE1GML2"/>
<dbReference type="GO" id="GO:0005783">
    <property type="term" value="C:endoplasmic reticulum"/>
    <property type="evidence" value="ECO:0007669"/>
    <property type="project" value="TreeGrafter"/>
</dbReference>
<evidence type="ECO:0000313" key="5">
    <source>
        <dbReference type="Proteomes" id="UP001286313"/>
    </source>
</evidence>
<dbReference type="SUPFAM" id="SSF102588">
    <property type="entry name" value="LmbE-like"/>
    <property type="match status" value="1"/>
</dbReference>
<protein>
    <recommendedName>
        <fullName evidence="2">N-acetylglucosaminylphosphatidylinositol deacetylase</fullName>
        <ecNumber evidence="2">3.5.1.89</ecNumber>
    </recommendedName>
</protein>
<feature type="compositionally biased region" description="Acidic residues" evidence="3">
    <location>
        <begin position="187"/>
        <end position="196"/>
    </location>
</feature>
<dbReference type="InterPro" id="IPR003737">
    <property type="entry name" value="GlcNAc_PI_deacetylase-related"/>
</dbReference>
<evidence type="ECO:0000313" key="4">
    <source>
        <dbReference type="EMBL" id="KAK3895769.1"/>
    </source>
</evidence>
<evidence type="ECO:0000256" key="1">
    <source>
        <dbReference type="ARBA" id="ARBA00006066"/>
    </source>
</evidence>
<dbReference type="EMBL" id="JAWQEG010000032">
    <property type="protein sequence ID" value="KAK3895769.1"/>
    <property type="molecule type" value="Genomic_DNA"/>
</dbReference>
<name>A0AAE1GML2_PETCI</name>
<proteinExistence type="inferred from homology"/>
<feature type="compositionally biased region" description="Polar residues" evidence="3">
    <location>
        <begin position="147"/>
        <end position="157"/>
    </location>
</feature>
<comment type="caution">
    <text evidence="4">The sequence shown here is derived from an EMBL/GenBank/DDBJ whole genome shotgun (WGS) entry which is preliminary data.</text>
</comment>
<dbReference type="InterPro" id="IPR024078">
    <property type="entry name" value="LmbE-like_dom_sf"/>
</dbReference>